<proteinExistence type="predicted"/>
<dbReference type="PANTHER" id="PTHR13620:SF104">
    <property type="entry name" value="EXONUCLEASE 3'-5' DOMAIN-CONTAINING PROTEIN 2"/>
    <property type="match status" value="1"/>
</dbReference>
<dbReference type="PANTHER" id="PTHR13620">
    <property type="entry name" value="3-5 EXONUCLEASE"/>
    <property type="match status" value="1"/>
</dbReference>
<dbReference type="GO" id="GO:0005737">
    <property type="term" value="C:cytoplasm"/>
    <property type="evidence" value="ECO:0007669"/>
    <property type="project" value="TreeGrafter"/>
</dbReference>
<keyword evidence="6" id="KW-1185">Reference proteome</keyword>
<keyword evidence="2" id="KW-0378">Hydrolase</keyword>
<feature type="region of interest" description="Disordered" evidence="3">
    <location>
        <begin position="407"/>
        <end position="429"/>
    </location>
</feature>
<protein>
    <submittedName>
        <fullName evidence="5">3-5 exonuclease helicase</fullName>
    </submittedName>
</protein>
<dbReference type="GO" id="GO:0003676">
    <property type="term" value="F:nucleic acid binding"/>
    <property type="evidence" value="ECO:0007669"/>
    <property type="project" value="InterPro"/>
</dbReference>
<evidence type="ECO:0000313" key="5">
    <source>
        <dbReference type="EMBL" id="OJD33326.1"/>
    </source>
</evidence>
<dbReference type="InterPro" id="IPR012337">
    <property type="entry name" value="RNaseH-like_sf"/>
</dbReference>
<dbReference type="Pfam" id="PF01612">
    <property type="entry name" value="DNA_pol_A_exo1"/>
    <property type="match status" value="1"/>
</dbReference>
<dbReference type="SMART" id="SM00292">
    <property type="entry name" value="BRCT"/>
    <property type="match status" value="1"/>
</dbReference>
<evidence type="ECO:0000256" key="2">
    <source>
        <dbReference type="ARBA" id="ARBA00022801"/>
    </source>
</evidence>
<evidence type="ECO:0000313" key="6">
    <source>
        <dbReference type="Proteomes" id="UP000183809"/>
    </source>
</evidence>
<dbReference type="InterPro" id="IPR002121">
    <property type="entry name" value="HRDC_dom"/>
</dbReference>
<gene>
    <name evidence="5" type="ORF">BKCO1_31000100</name>
</gene>
<evidence type="ECO:0000256" key="3">
    <source>
        <dbReference type="SAM" id="MobiDB-lite"/>
    </source>
</evidence>
<dbReference type="EMBL" id="MNUE01000031">
    <property type="protein sequence ID" value="OJD33326.1"/>
    <property type="molecule type" value="Genomic_DNA"/>
</dbReference>
<keyword evidence="1" id="KW-0540">Nuclease</keyword>
<dbReference type="InterPro" id="IPR001357">
    <property type="entry name" value="BRCT_dom"/>
</dbReference>
<sequence length="864" mass="94323">MTSTVRYGLKLAVRPSTLLGPPLHLLRRPSFPCIARRAYRLHSTLHNSAFEPTPKNDYTKDIAAEAMDIAPESQETVSSHASIDAEPEAVPSQPSPAVLKPGDSFGSDFYGELNGFSLESAEADETAKPVEAATPQDEAGEQESASDGEETEPPFELSFKRKPLPPPVGPTEIPMEIPPSQWSHLLYQGPDGQDVTVDYCHTFEKSESVAQNFLNEPVLGLDMEWHPYPSIYSIKENASVLQLACEDRIAIFHLSLHEGTTPAAILPPSLKTIIESDKILKAGVSINIADGSRLRKYLKLEPKGLFELSHLYHLIANKRTAGGYILRSLKRLNDQAIDKLGLPLDKGTVRTSDWTKPLSQAQIHYAAADAYAGFMLFHVMNEERKQLKPTPPIPGFAELGLPIVGAGEEKEPDADDPSDSARTVRGPRAQDELHGESLLLYEALCSKRTEMAAAKGVKSYQIASNEALAGVAITQPRTVDSLRQIKGLGDATVRNFGAECMFIVERFLQGERNLVAGADNIPNDVIIDDPILSTPPRKTHSSASLNKLDPSDRLLFEALCTKRKEIAAERKIPTWQFYKIANNRALKQIAVQRPKDTEALLGIEGIGDYLARQFGHHWLSVVKNFSSAMPEKDAAAEDELSDDNGSEGMTSEDETLHISLPPGTEGCLEGKHIVFTGILDMLGRTGASDLATACGARVTEKPDAATNLVVTGRDVSWNKLRYIAQRELETVSEEGFIALVTHKAVETHVAAGHQKPLGTLATLVGAPGPANTQEPEELPPSDRPFHNALRAFRTQLASISKMPAASICSDADLRAIAMAKPPRRANLLRLPGGKGLDEVAQRCDKSVDDFLVRHNRSVPKKRKF</sequence>
<feature type="region of interest" description="Disordered" evidence="3">
    <location>
        <begin position="632"/>
        <end position="656"/>
    </location>
</feature>
<dbReference type="CDD" id="cd06141">
    <property type="entry name" value="WRN_exo"/>
    <property type="match status" value="1"/>
</dbReference>
<dbReference type="Gene3D" id="3.30.420.10">
    <property type="entry name" value="Ribonuclease H-like superfamily/Ribonuclease H"/>
    <property type="match status" value="1"/>
</dbReference>
<dbReference type="Pfam" id="PF00533">
    <property type="entry name" value="BRCT"/>
    <property type="match status" value="1"/>
</dbReference>
<dbReference type="InterPro" id="IPR036420">
    <property type="entry name" value="BRCT_dom_sf"/>
</dbReference>
<dbReference type="GO" id="GO:0008408">
    <property type="term" value="F:3'-5' exonuclease activity"/>
    <property type="evidence" value="ECO:0007669"/>
    <property type="project" value="InterPro"/>
</dbReference>
<keyword evidence="5" id="KW-0547">Nucleotide-binding</keyword>
<dbReference type="SUPFAM" id="SSF47819">
    <property type="entry name" value="HRDC-like"/>
    <property type="match status" value="3"/>
</dbReference>
<dbReference type="SMART" id="SM00341">
    <property type="entry name" value="HRDC"/>
    <property type="match status" value="2"/>
</dbReference>
<dbReference type="GO" id="GO:0004386">
    <property type="term" value="F:helicase activity"/>
    <property type="evidence" value="ECO:0007669"/>
    <property type="project" value="UniProtKB-KW"/>
</dbReference>
<keyword evidence="5" id="KW-0347">Helicase</keyword>
<feature type="region of interest" description="Disordered" evidence="3">
    <location>
        <begin position="71"/>
        <end position="104"/>
    </location>
</feature>
<organism evidence="5 6">
    <name type="scientific">Diplodia corticola</name>
    <dbReference type="NCBI Taxonomy" id="236234"/>
    <lineage>
        <taxon>Eukaryota</taxon>
        <taxon>Fungi</taxon>
        <taxon>Dikarya</taxon>
        <taxon>Ascomycota</taxon>
        <taxon>Pezizomycotina</taxon>
        <taxon>Dothideomycetes</taxon>
        <taxon>Dothideomycetes incertae sedis</taxon>
        <taxon>Botryosphaeriales</taxon>
        <taxon>Botryosphaeriaceae</taxon>
        <taxon>Diplodia</taxon>
    </lineage>
</organism>
<dbReference type="OrthoDB" id="1920326at2759"/>
<dbReference type="InterPro" id="IPR002562">
    <property type="entry name" value="3'-5'_exonuclease_dom"/>
</dbReference>
<dbReference type="Gene3D" id="3.40.50.10190">
    <property type="entry name" value="BRCT domain"/>
    <property type="match status" value="1"/>
</dbReference>
<feature type="compositionally biased region" description="Acidic residues" evidence="3">
    <location>
        <begin position="138"/>
        <end position="153"/>
    </location>
</feature>
<dbReference type="InterPro" id="IPR044876">
    <property type="entry name" value="HRDC_dom_sf"/>
</dbReference>
<dbReference type="Gene3D" id="1.10.150.80">
    <property type="entry name" value="HRDC domain"/>
    <property type="match status" value="3"/>
</dbReference>
<dbReference type="GeneID" id="31014528"/>
<dbReference type="GO" id="GO:0006139">
    <property type="term" value="P:nucleobase-containing compound metabolic process"/>
    <property type="evidence" value="ECO:0007669"/>
    <property type="project" value="InterPro"/>
</dbReference>
<feature type="domain" description="HRDC" evidence="4">
    <location>
        <begin position="549"/>
        <end position="632"/>
    </location>
</feature>
<reference evidence="5 6" key="1">
    <citation type="submission" date="2016-10" db="EMBL/GenBank/DDBJ databases">
        <title>Proteomics and genomics reveal pathogen-plant mechanisms compatible with a hemibiotrophic lifestyle of Diplodia corticola.</title>
        <authorList>
            <person name="Fernandes I."/>
            <person name="De Jonge R."/>
            <person name="Van De Peer Y."/>
            <person name="Devreese B."/>
            <person name="Alves A."/>
            <person name="Esteves A.C."/>
        </authorList>
    </citation>
    <scope>NUCLEOTIDE SEQUENCE [LARGE SCALE GENOMIC DNA]</scope>
    <source>
        <strain evidence="5 6">CBS 112549</strain>
    </source>
</reference>
<name>A0A1J9QWG2_9PEZI</name>
<dbReference type="AlphaFoldDB" id="A0A1J9QWG2"/>
<evidence type="ECO:0000259" key="4">
    <source>
        <dbReference type="PROSITE" id="PS50967"/>
    </source>
</evidence>
<dbReference type="InterPro" id="IPR051132">
    <property type="entry name" value="3-5_Exonuclease_domain"/>
</dbReference>
<feature type="domain" description="HRDC" evidence="4">
    <location>
        <begin position="434"/>
        <end position="514"/>
    </location>
</feature>
<feature type="region of interest" description="Disordered" evidence="3">
    <location>
        <begin position="122"/>
        <end position="167"/>
    </location>
</feature>
<dbReference type="RefSeq" id="XP_020129586.1">
    <property type="nucleotide sequence ID" value="XM_020274267.1"/>
</dbReference>
<evidence type="ECO:0000256" key="1">
    <source>
        <dbReference type="ARBA" id="ARBA00022722"/>
    </source>
</evidence>
<accession>A0A1J9QWG2</accession>
<feature type="compositionally biased region" description="Acidic residues" evidence="3">
    <location>
        <begin position="636"/>
        <end position="653"/>
    </location>
</feature>
<dbReference type="GO" id="GO:0000166">
    <property type="term" value="F:nucleotide binding"/>
    <property type="evidence" value="ECO:0007669"/>
    <property type="project" value="InterPro"/>
</dbReference>
<dbReference type="STRING" id="236234.A0A1J9QWG2"/>
<keyword evidence="5" id="KW-0067">ATP-binding</keyword>
<dbReference type="GO" id="GO:0005634">
    <property type="term" value="C:nucleus"/>
    <property type="evidence" value="ECO:0007669"/>
    <property type="project" value="TreeGrafter"/>
</dbReference>
<feature type="domain" description="HRDC" evidence="4">
    <location>
        <begin position="779"/>
        <end position="861"/>
    </location>
</feature>
<dbReference type="SMART" id="SM00474">
    <property type="entry name" value="35EXOc"/>
    <property type="match status" value="1"/>
</dbReference>
<dbReference type="InterPro" id="IPR010997">
    <property type="entry name" value="HRDC-like_sf"/>
</dbReference>
<dbReference type="SUPFAM" id="SSF52113">
    <property type="entry name" value="BRCT domain"/>
    <property type="match status" value="1"/>
</dbReference>
<dbReference type="Pfam" id="PF00570">
    <property type="entry name" value="HRDC"/>
    <property type="match status" value="3"/>
</dbReference>
<dbReference type="InterPro" id="IPR036397">
    <property type="entry name" value="RNaseH_sf"/>
</dbReference>
<comment type="caution">
    <text evidence="5">The sequence shown here is derived from an EMBL/GenBank/DDBJ whole genome shotgun (WGS) entry which is preliminary data.</text>
</comment>
<dbReference type="Proteomes" id="UP000183809">
    <property type="component" value="Unassembled WGS sequence"/>
</dbReference>
<dbReference type="PROSITE" id="PS50967">
    <property type="entry name" value="HRDC"/>
    <property type="match status" value="3"/>
</dbReference>
<keyword evidence="5" id="KW-0269">Exonuclease</keyword>
<dbReference type="SUPFAM" id="SSF53098">
    <property type="entry name" value="Ribonuclease H-like"/>
    <property type="match status" value="1"/>
</dbReference>